<proteinExistence type="predicted"/>
<accession>A0A6J7WMZ8</accession>
<sequence length="63" mass="7168">MTNLDNFLNKKEKQVEDYLDPVDGSFSCQNSECSMVTYEAFLDNSRTKIKWTCANGHDSSVVI</sequence>
<protein>
    <submittedName>
        <fullName evidence="1">Uncharacterized protein</fullName>
    </submittedName>
</protein>
<organism evidence="1">
    <name type="scientific">uncultured Caudovirales phage</name>
    <dbReference type="NCBI Taxonomy" id="2100421"/>
    <lineage>
        <taxon>Viruses</taxon>
        <taxon>Duplodnaviria</taxon>
        <taxon>Heunggongvirae</taxon>
        <taxon>Uroviricota</taxon>
        <taxon>Caudoviricetes</taxon>
        <taxon>Peduoviridae</taxon>
        <taxon>Maltschvirus</taxon>
        <taxon>Maltschvirus maltsch</taxon>
    </lineage>
</organism>
<dbReference type="EMBL" id="LR798257">
    <property type="protein sequence ID" value="CAB5218178.1"/>
    <property type="molecule type" value="Genomic_DNA"/>
</dbReference>
<reference evidence="1" key="1">
    <citation type="submission" date="2020-05" db="EMBL/GenBank/DDBJ databases">
        <authorList>
            <person name="Chiriac C."/>
            <person name="Salcher M."/>
            <person name="Ghai R."/>
            <person name="Kavagutti S V."/>
        </authorList>
    </citation>
    <scope>NUCLEOTIDE SEQUENCE</scope>
</reference>
<gene>
    <name evidence="1" type="ORF">UFOVP204_60</name>
</gene>
<evidence type="ECO:0000313" key="1">
    <source>
        <dbReference type="EMBL" id="CAB5218178.1"/>
    </source>
</evidence>
<name>A0A6J7WMZ8_9CAUD</name>